<evidence type="ECO:0000259" key="1">
    <source>
        <dbReference type="Pfam" id="PF00534"/>
    </source>
</evidence>
<dbReference type="PANTHER" id="PTHR45947:SF14">
    <property type="entry name" value="SLL1723 PROTEIN"/>
    <property type="match status" value="1"/>
</dbReference>
<dbReference type="EC" id="2.4.-.-" evidence="3"/>
<proteinExistence type="predicted"/>
<organism evidence="3 4">
    <name type="scientific">Sphaerospermopsis torques-reginae ITEP-024</name>
    <dbReference type="NCBI Taxonomy" id="984208"/>
    <lineage>
        <taxon>Bacteria</taxon>
        <taxon>Bacillati</taxon>
        <taxon>Cyanobacteriota</taxon>
        <taxon>Cyanophyceae</taxon>
        <taxon>Nostocales</taxon>
        <taxon>Aphanizomenonaceae</taxon>
        <taxon>Sphaerospermopsis</taxon>
        <taxon>Sphaerospermopsis torques-reginae</taxon>
    </lineage>
</organism>
<dbReference type="Gene3D" id="3.40.50.2000">
    <property type="entry name" value="Glycogen Phosphorylase B"/>
    <property type="match status" value="2"/>
</dbReference>
<dbReference type="InterPro" id="IPR028098">
    <property type="entry name" value="Glyco_trans_4-like_N"/>
</dbReference>
<dbReference type="InterPro" id="IPR001296">
    <property type="entry name" value="Glyco_trans_1"/>
</dbReference>
<keyword evidence="3" id="KW-0808">Transferase</keyword>
<accession>A0ABX8WUH2</accession>
<dbReference type="Proteomes" id="UP000826540">
    <property type="component" value="Chromosome"/>
</dbReference>
<feature type="domain" description="Glycosyltransferase subfamily 4-like N-terminal" evidence="2">
    <location>
        <begin position="107"/>
        <end position="214"/>
    </location>
</feature>
<dbReference type="CDD" id="cd03801">
    <property type="entry name" value="GT4_PimA-like"/>
    <property type="match status" value="1"/>
</dbReference>
<dbReference type="Pfam" id="PF00534">
    <property type="entry name" value="Glycos_transf_1"/>
    <property type="match status" value="1"/>
</dbReference>
<gene>
    <name evidence="3" type="ORF">K2F26_13880</name>
</gene>
<evidence type="ECO:0000313" key="3">
    <source>
        <dbReference type="EMBL" id="QYX30053.1"/>
    </source>
</evidence>
<dbReference type="EMBL" id="CP080598">
    <property type="protein sequence ID" value="QYX30053.1"/>
    <property type="molecule type" value="Genomic_DNA"/>
</dbReference>
<reference evidence="3 4" key="1">
    <citation type="journal article" date="2022" name="J. Am. Chem. Soc.">
        <title>Biosynthesis of Guanitoxin Enables Global Environmental Detection in Freshwater Cyanobacteria.</title>
        <authorList>
            <person name="Lima S.T."/>
            <person name="Fallon T.R."/>
            <person name="Cordoza J.L."/>
            <person name="Chekan J.R."/>
            <person name="Delbaje E."/>
            <person name="Hopiavuori A.R."/>
            <person name="Alvarenga D.O."/>
            <person name="Wood S.M."/>
            <person name="Luhavaya H."/>
            <person name="Baumgartner J.T."/>
            <person name="Dorr F.A."/>
            <person name="Etchegaray A."/>
            <person name="Pinto E."/>
            <person name="McKinnie S.M.K."/>
            <person name="Fiore M.F."/>
            <person name="Moore B.S."/>
        </authorList>
    </citation>
    <scope>NUCLEOTIDE SEQUENCE [LARGE SCALE GENOMIC DNA]</scope>
    <source>
        <strain evidence="3 4">ITEP-024</strain>
    </source>
</reference>
<protein>
    <submittedName>
        <fullName evidence="3">Glycosyltransferase</fullName>
        <ecNumber evidence="3">2.4.-.-</ecNumber>
    </submittedName>
</protein>
<keyword evidence="4" id="KW-1185">Reference proteome</keyword>
<keyword evidence="3" id="KW-0328">Glycosyltransferase</keyword>
<sequence length="416" mass="46283">MSIVGYILKRYPRYSETFVVNEILAHEAAGLKIEIFALRPPSDSHFQNIISQVRAPVTYIKKPIQGRVSPSLKSIAPTAASYFWAELQEAAKIIPDFWSKLAIAEGEQASTVYQAAWLAREAKLKGITHFHAHFGTIATSVARLASHFTGIPYTFTAHAKDIFHESVDFADMEHKLQDAATVVTVSDYNLNYLQTKYPQAKQKIQRIYNGLNLGRLQYSAPAQRPPVIISVGRLVEKKGMSILIDACAILKQKKYEFQCQIVGTGSLETALKQQIQDLELSSLVEIIGPRPQNEVFQLVQQAAVFAAPYVIGKDGNRDGLPTVLLEAMALGTPCVSTDVTGIPEVVKHHETGLIVPQNNAEKLAISLQEIITNSGLRVRLSTQARNLIVSEFDIDCNSRVLRRLFCTQRRRDTEEV</sequence>
<dbReference type="InterPro" id="IPR050194">
    <property type="entry name" value="Glycosyltransferase_grp1"/>
</dbReference>
<name>A0ABX8WUH2_9CYAN</name>
<dbReference type="Pfam" id="PF13439">
    <property type="entry name" value="Glyco_transf_4"/>
    <property type="match status" value="1"/>
</dbReference>
<dbReference type="PANTHER" id="PTHR45947">
    <property type="entry name" value="SULFOQUINOVOSYL TRANSFERASE SQD2"/>
    <property type="match status" value="1"/>
</dbReference>
<feature type="domain" description="Glycosyl transferase family 1" evidence="1">
    <location>
        <begin position="222"/>
        <end position="386"/>
    </location>
</feature>
<evidence type="ECO:0000313" key="4">
    <source>
        <dbReference type="Proteomes" id="UP000826540"/>
    </source>
</evidence>
<dbReference type="GO" id="GO:0016757">
    <property type="term" value="F:glycosyltransferase activity"/>
    <property type="evidence" value="ECO:0007669"/>
    <property type="project" value="UniProtKB-KW"/>
</dbReference>
<dbReference type="RefSeq" id="WP_220608301.1">
    <property type="nucleotide sequence ID" value="NZ_CP080598.1"/>
</dbReference>
<dbReference type="SUPFAM" id="SSF53756">
    <property type="entry name" value="UDP-Glycosyltransferase/glycogen phosphorylase"/>
    <property type="match status" value="1"/>
</dbReference>
<evidence type="ECO:0000259" key="2">
    <source>
        <dbReference type="Pfam" id="PF13439"/>
    </source>
</evidence>